<feature type="region of interest" description="Disordered" evidence="1">
    <location>
        <begin position="257"/>
        <end position="276"/>
    </location>
</feature>
<organism evidence="2 3">
    <name type="scientific">Cristinia sonorae</name>
    <dbReference type="NCBI Taxonomy" id="1940300"/>
    <lineage>
        <taxon>Eukaryota</taxon>
        <taxon>Fungi</taxon>
        <taxon>Dikarya</taxon>
        <taxon>Basidiomycota</taxon>
        <taxon>Agaricomycotina</taxon>
        <taxon>Agaricomycetes</taxon>
        <taxon>Agaricomycetidae</taxon>
        <taxon>Agaricales</taxon>
        <taxon>Pleurotineae</taxon>
        <taxon>Stephanosporaceae</taxon>
        <taxon>Cristinia</taxon>
    </lineage>
</organism>
<feature type="region of interest" description="Disordered" evidence="1">
    <location>
        <begin position="827"/>
        <end position="920"/>
    </location>
</feature>
<dbReference type="OrthoDB" id="2685482at2759"/>
<feature type="compositionally biased region" description="Low complexity" evidence="1">
    <location>
        <begin position="1056"/>
        <end position="1082"/>
    </location>
</feature>
<feature type="compositionally biased region" description="Acidic residues" evidence="1">
    <location>
        <begin position="437"/>
        <end position="448"/>
    </location>
</feature>
<feature type="compositionally biased region" description="Basic and acidic residues" evidence="1">
    <location>
        <begin position="482"/>
        <end position="515"/>
    </location>
</feature>
<feature type="region of interest" description="Disordered" evidence="1">
    <location>
        <begin position="1011"/>
        <end position="1156"/>
    </location>
</feature>
<dbReference type="AlphaFoldDB" id="A0A8K0UFP1"/>
<feature type="compositionally biased region" description="Acidic residues" evidence="1">
    <location>
        <begin position="456"/>
        <end position="481"/>
    </location>
</feature>
<feature type="compositionally biased region" description="Basic and acidic residues" evidence="1">
    <location>
        <begin position="1083"/>
        <end position="1095"/>
    </location>
</feature>
<evidence type="ECO:0000256" key="1">
    <source>
        <dbReference type="SAM" id="MobiDB-lite"/>
    </source>
</evidence>
<feature type="region of interest" description="Disordered" evidence="1">
    <location>
        <begin position="390"/>
        <end position="519"/>
    </location>
</feature>
<proteinExistence type="predicted"/>
<dbReference type="Proteomes" id="UP000813824">
    <property type="component" value="Unassembled WGS sequence"/>
</dbReference>
<sequence>MAPNKTFKLKASHIQWLLQRDYLKEYVLLRKEQKSDDRAKRMADAVARTAQDLMVEFKVDGAERATVIKAMNGWLSQNGSQKSLASLVKLPKAKSAGELYCDKYPKKLEAEIQAVREKHPTLISCNVHNRAVRNIYQALSKKERNYWEEEAERMKETMQLTVEEKRLLADTSLETFVKNVQTVLYRRFHTHSVVFTGRISTKDGPHINVQAYDLPATVAGARYFHGRSVDEFSLDQFNEFIEDVFSAEATALGIELQDRDDSPGSKKTVPNIELETDDDGYPLLPEDVLQPEGRTGAGKLKYQRKVLREFIRLHYVIASNGLKNRVPWSLLTDSETVGDLIHPKYLPEDCPALIDPSRMVERDIAMLLGHWLHRQNDSRVNDTFRFTAFATGSHGNTTTRAANTAKRSSKSKVSGGARGRKKTVGQAKKKARRNEESSDDESSDDESSDDNRSDDDTSDEDISPEIDDDDEDDEDDDEDKEEEHNMEAAREEEHAGDQQVRRDETGSKGKQRATEQEIAEFEMEEHFTGRMPTPDLISAMAAASPAQPTAATPMQSAARMMPNLAAQTLSPSPAASGLKRVTGTITATAQGPIIKPAAHVSRMTSASSPQSSGFVNTPQLIGAGPIESPTTSLEMANVKCPSQVEVSILARKAFLYSLCSDRSFVALVDYHFAHNVLHTETEFQAIEGGKRWYRWTYKKPHPPQKLLEKPANEYLEWLQTSFASKSLIRKNKLVYTGVQMEMLLINTGMLWRHATMLGRLPSEEKKIAAGSSYWAKMDINSKDVHHILSSAFDSMAAVVGSSPASNKSTAGTSQAVPVTEDRLPLAKPPMAAAPRHPTVDTRLQSTTASDERVISMDTGGGKMPETPALAEGLDSETAPQRSKYGGGAVPRPATKSAALRGLEDESAVDGPPAPGTKNIGLSAHQAANVGDEHRPSQIPSPTPPMVMNLGEQEVDVDMAVNAAAIDMSGPSHAPPQEVPVEDDGMVDMSAAAPRSRSGRTIQLTPKVVEARRAAEEARKMKMKSNHHDGETTQLNLPAVEEEVTEGKGKKAKTLSKAKVSTTASKETAATSKSAAGASSKVGVGKDSRKGGRDGDEAGPSGEDIKKKSSTRKRKRPDHVEDEQDNDEEGSSAPKRAQVATTSSAKKVGGGRKGKKK</sequence>
<feature type="compositionally biased region" description="Low complexity" evidence="1">
    <location>
        <begin position="396"/>
        <end position="405"/>
    </location>
</feature>
<comment type="caution">
    <text evidence="2">The sequence shown here is derived from an EMBL/GenBank/DDBJ whole genome shotgun (WGS) entry which is preliminary data.</text>
</comment>
<feature type="compositionally biased region" description="Acidic residues" evidence="1">
    <location>
        <begin position="1119"/>
        <end position="1129"/>
    </location>
</feature>
<dbReference type="EMBL" id="JAEVFJ010000050">
    <property type="protein sequence ID" value="KAH8082480.1"/>
    <property type="molecule type" value="Genomic_DNA"/>
</dbReference>
<feature type="compositionally biased region" description="Basic and acidic residues" evidence="1">
    <location>
        <begin position="1011"/>
        <end position="1030"/>
    </location>
</feature>
<feature type="compositionally biased region" description="Basic residues" evidence="1">
    <location>
        <begin position="1107"/>
        <end position="1116"/>
    </location>
</feature>
<evidence type="ECO:0000313" key="2">
    <source>
        <dbReference type="EMBL" id="KAH8082480.1"/>
    </source>
</evidence>
<gene>
    <name evidence="2" type="ORF">BXZ70DRAFT_910814</name>
</gene>
<protein>
    <submittedName>
        <fullName evidence="2">Uncharacterized protein</fullName>
    </submittedName>
</protein>
<accession>A0A8K0UFP1</accession>
<keyword evidence="3" id="KW-1185">Reference proteome</keyword>
<name>A0A8K0UFP1_9AGAR</name>
<evidence type="ECO:0000313" key="3">
    <source>
        <dbReference type="Proteomes" id="UP000813824"/>
    </source>
</evidence>
<reference evidence="2" key="1">
    <citation type="journal article" date="2021" name="New Phytol.">
        <title>Evolutionary innovations through gain and loss of genes in the ectomycorrhizal Boletales.</title>
        <authorList>
            <person name="Wu G."/>
            <person name="Miyauchi S."/>
            <person name="Morin E."/>
            <person name="Kuo A."/>
            <person name="Drula E."/>
            <person name="Varga T."/>
            <person name="Kohler A."/>
            <person name="Feng B."/>
            <person name="Cao Y."/>
            <person name="Lipzen A."/>
            <person name="Daum C."/>
            <person name="Hundley H."/>
            <person name="Pangilinan J."/>
            <person name="Johnson J."/>
            <person name="Barry K."/>
            <person name="LaButti K."/>
            <person name="Ng V."/>
            <person name="Ahrendt S."/>
            <person name="Min B."/>
            <person name="Choi I.G."/>
            <person name="Park H."/>
            <person name="Plett J.M."/>
            <person name="Magnuson J."/>
            <person name="Spatafora J.W."/>
            <person name="Nagy L.G."/>
            <person name="Henrissat B."/>
            <person name="Grigoriev I.V."/>
            <person name="Yang Z.L."/>
            <person name="Xu J."/>
            <person name="Martin F.M."/>
        </authorList>
    </citation>
    <scope>NUCLEOTIDE SEQUENCE</scope>
    <source>
        <strain evidence="2">KKN 215</strain>
    </source>
</reference>
<feature type="compositionally biased region" description="Basic residues" evidence="1">
    <location>
        <begin position="418"/>
        <end position="432"/>
    </location>
</feature>